<proteinExistence type="predicted"/>
<dbReference type="HOGENOM" id="CLU_703625_0_0_14"/>
<dbReference type="InterPro" id="IPR006169">
    <property type="entry name" value="GTP1_OBG_dom"/>
</dbReference>
<dbReference type="InterPro" id="IPR036346">
    <property type="entry name" value="GTP-bd_prot_GTP1/OBG_C_sf"/>
</dbReference>
<reference evidence="8" key="1">
    <citation type="submission" date="2011-11" db="EMBL/GenBank/DDBJ databases">
        <title>Complete genome sequence of Candidatus Mycoplasma haemominutum.</title>
        <authorList>
            <person name="Barker E.N."/>
            <person name="Darby A.C."/>
            <person name="Helps C.R."/>
            <person name="Peters I.R."/>
            <person name="Hughes M.A."/>
            <person name="Radford A.D."/>
            <person name="Novacco M."/>
            <person name="Boretti F."/>
            <person name="Hofmann-Lehmann R."/>
            <person name="Tasker S."/>
        </authorList>
    </citation>
    <scope>NUCLEOTIDE SEQUENCE</scope>
    <source>
        <strain evidence="8">Birmingham 1</strain>
    </source>
</reference>
<sequence>MWYLKLTLESGAGGDGIISWARNRYNSRMGPAGGDGGNGASIIFQVEPKILDFAHIQPQKLKALRGENGQKNNKNGKSAAHLILKVPPSTEIYDPTKKMRLSHLKRAGETYLACKGGRGGRGNKSFRNAKLQSPWLYELGEKGAKKEVFLKVENSVLIAFWNFLDTKCKPTDIFEKSVLYSSKIEFLRLSSADLNNYPEAIKFCATCIFLLKSEDSKNIKLAQNFLEKFNKFKVLTILIQSENSEYKGEKILSRYGVVWPLPLEELQKQIMSKKLVEFVASLPSPLPALSPENNTDAEYVEYSDELFPEKGELKVLKTPEGWEVNSQSITYWGERIPQTTIHNIERLKQKVKLEEIMKQLKRTGGKRGEKLKVGALETEIY</sequence>
<dbReference type="GO" id="GO:0005525">
    <property type="term" value="F:GTP binding"/>
    <property type="evidence" value="ECO:0007669"/>
    <property type="project" value="UniProtKB-KW"/>
</dbReference>
<evidence type="ECO:0000256" key="3">
    <source>
        <dbReference type="ARBA" id="ARBA00022801"/>
    </source>
</evidence>
<accession>G8C2W2</accession>
<feature type="domain" description="Obg" evidence="7">
    <location>
        <begin position="1"/>
        <end position="155"/>
    </location>
</feature>
<evidence type="ECO:0000313" key="8">
    <source>
        <dbReference type="EMBL" id="CCE66660.1"/>
    </source>
</evidence>
<dbReference type="InterPro" id="IPR045086">
    <property type="entry name" value="OBG_GTPase"/>
</dbReference>
<dbReference type="SUPFAM" id="SSF102741">
    <property type="entry name" value="Obg GTP-binding protein C-terminal domain"/>
    <property type="match status" value="1"/>
</dbReference>
<gene>
    <name evidence="8" type="primary">obgE</name>
    <name evidence="8" type="ORF">MHM_01420</name>
</gene>
<dbReference type="PROSITE" id="PS51883">
    <property type="entry name" value="OBG"/>
    <property type="match status" value="1"/>
</dbReference>
<dbReference type="PANTHER" id="PTHR11702:SF31">
    <property type="entry name" value="MITOCHONDRIAL RIBOSOME-ASSOCIATED GTPASE 2"/>
    <property type="match status" value="1"/>
</dbReference>
<evidence type="ECO:0000256" key="1">
    <source>
        <dbReference type="ARBA" id="ARBA00022490"/>
    </source>
</evidence>
<evidence type="ECO:0000256" key="2">
    <source>
        <dbReference type="ARBA" id="ARBA00022741"/>
    </source>
</evidence>
<dbReference type="SUPFAM" id="SSF82051">
    <property type="entry name" value="Obg GTP-binding protein N-terminal domain"/>
    <property type="match status" value="1"/>
</dbReference>
<evidence type="ECO:0000256" key="5">
    <source>
        <dbReference type="ARBA" id="ARBA00023134"/>
    </source>
</evidence>
<dbReference type="Gene3D" id="2.70.210.12">
    <property type="entry name" value="GTP1/OBG domain"/>
    <property type="match status" value="1"/>
</dbReference>
<evidence type="ECO:0000259" key="6">
    <source>
        <dbReference type="PROSITE" id="PS51881"/>
    </source>
</evidence>
<keyword evidence="3" id="KW-0378">Hydrolase</keyword>
<organism evidence="8">
    <name type="scientific">Candidatus Mycoplasma haematominutum 'Birmingham 1'</name>
    <dbReference type="NCBI Taxonomy" id="1116213"/>
    <lineage>
        <taxon>Bacteria</taxon>
        <taxon>Bacillati</taxon>
        <taxon>Mycoplasmatota</taxon>
        <taxon>Mollicutes</taxon>
        <taxon>Mycoplasmataceae</taxon>
        <taxon>Mycoplasma</taxon>
    </lineage>
</organism>
<dbReference type="KEGG" id="mhb:MHM_01420"/>
<protein>
    <submittedName>
        <fullName evidence="8">GTP-binding protein Obg</fullName>
    </submittedName>
</protein>
<dbReference type="PANTHER" id="PTHR11702">
    <property type="entry name" value="DEVELOPMENTALLY REGULATED GTP-BINDING PROTEIN-RELATED"/>
    <property type="match status" value="1"/>
</dbReference>
<dbReference type="PATRIC" id="fig|1116213.3.peg.153"/>
<dbReference type="PROSITE" id="PS51881">
    <property type="entry name" value="OCT"/>
    <property type="match status" value="1"/>
</dbReference>
<keyword evidence="4" id="KW-0460">Magnesium</keyword>
<keyword evidence="5" id="KW-0342">GTP-binding</keyword>
<dbReference type="EMBL" id="HE613254">
    <property type="protein sequence ID" value="CCE66660.1"/>
    <property type="molecule type" value="Genomic_DNA"/>
</dbReference>
<name>G8C2W2_9MOLU</name>
<dbReference type="GO" id="GO:0003924">
    <property type="term" value="F:GTPase activity"/>
    <property type="evidence" value="ECO:0007669"/>
    <property type="project" value="InterPro"/>
</dbReference>
<dbReference type="InterPro" id="IPR015349">
    <property type="entry name" value="OCT_dom"/>
</dbReference>
<evidence type="ECO:0000259" key="7">
    <source>
        <dbReference type="PROSITE" id="PS51883"/>
    </source>
</evidence>
<dbReference type="AlphaFoldDB" id="G8C2W2"/>
<dbReference type="FunFam" id="2.70.210.12:FF:000001">
    <property type="entry name" value="GTPase Obg"/>
    <property type="match status" value="1"/>
</dbReference>
<dbReference type="Pfam" id="PF01018">
    <property type="entry name" value="GTP1_OBG"/>
    <property type="match status" value="1"/>
</dbReference>
<keyword evidence="2" id="KW-0547">Nucleotide-binding</keyword>
<feature type="domain" description="OCT" evidence="6">
    <location>
        <begin position="305"/>
        <end position="381"/>
    </location>
</feature>
<dbReference type="InterPro" id="IPR036726">
    <property type="entry name" value="GTP1_OBG_dom_sf"/>
</dbReference>
<reference evidence="8" key="2">
    <citation type="submission" date="2011-11" db="EMBL/GenBank/DDBJ databases">
        <authorList>
            <person name="Barker E."/>
        </authorList>
    </citation>
    <scope>NUCLEOTIDE SEQUENCE</scope>
    <source>
        <strain evidence="8">Birmingham 1</strain>
    </source>
</reference>
<evidence type="ECO:0000256" key="4">
    <source>
        <dbReference type="ARBA" id="ARBA00022842"/>
    </source>
</evidence>
<keyword evidence="1" id="KW-0963">Cytoplasm</keyword>
<dbReference type="GO" id="GO:0042254">
    <property type="term" value="P:ribosome biogenesis"/>
    <property type="evidence" value="ECO:0007669"/>
    <property type="project" value="UniProtKB-UniRule"/>
</dbReference>